<evidence type="ECO:0008006" key="5">
    <source>
        <dbReference type="Google" id="ProtNLM"/>
    </source>
</evidence>
<sequence>MKKVSLVALALLAPLLLAGCGSSDKGGRHTGADGSATPRPAAPAAAAPSGDGTSATPSSGAPSPGRTAAGGAAQGPRNTVPDAELTPATGSFTKKEKKYLSGRVPKGMDPAAILQAGQDVCDRLAYTAKVDRDAAVGAVIAGDIKGADAAVNGLCPDQKPLIEAAKGGYADGTHAAPAPGTYRALTKSKDCSWSLDGASGRQHTITVRKGTKTFTSTGCYAWART</sequence>
<comment type="caution">
    <text evidence="3">The sequence shown here is derived from an EMBL/GenBank/DDBJ whole genome shotgun (WGS) entry which is preliminary data.</text>
</comment>
<evidence type="ECO:0000256" key="1">
    <source>
        <dbReference type="SAM" id="MobiDB-lite"/>
    </source>
</evidence>
<dbReference type="PROSITE" id="PS51257">
    <property type="entry name" value="PROKAR_LIPOPROTEIN"/>
    <property type="match status" value="1"/>
</dbReference>
<proteinExistence type="predicted"/>
<reference evidence="3" key="1">
    <citation type="journal article" date="2014" name="Int. J. Syst. Evol. Microbiol.">
        <title>Complete genome sequence of Corynebacterium casei LMG S-19264T (=DSM 44701T), isolated from a smear-ripened cheese.</title>
        <authorList>
            <consortium name="US DOE Joint Genome Institute (JGI-PGF)"/>
            <person name="Walter F."/>
            <person name="Albersmeier A."/>
            <person name="Kalinowski J."/>
            <person name="Ruckert C."/>
        </authorList>
    </citation>
    <scope>NUCLEOTIDE SEQUENCE</scope>
    <source>
        <strain evidence="3">JCM 3302</strain>
    </source>
</reference>
<evidence type="ECO:0000313" key="3">
    <source>
        <dbReference type="EMBL" id="GHE74416.1"/>
    </source>
</evidence>
<feature type="region of interest" description="Disordered" evidence="1">
    <location>
        <begin position="22"/>
        <end position="97"/>
    </location>
</feature>
<name>A0A919DRE0_9ACTN</name>
<evidence type="ECO:0000256" key="2">
    <source>
        <dbReference type="SAM" id="SignalP"/>
    </source>
</evidence>
<protein>
    <recommendedName>
        <fullName evidence="5">Lipoprotein</fullName>
    </recommendedName>
</protein>
<dbReference type="AlphaFoldDB" id="A0A919DRE0"/>
<evidence type="ECO:0000313" key="4">
    <source>
        <dbReference type="Proteomes" id="UP000641386"/>
    </source>
</evidence>
<gene>
    <name evidence="3" type="ORF">GCM10014715_31370</name>
</gene>
<organism evidence="3 4">
    <name type="scientific">Streptomyces spiralis</name>
    <dbReference type="NCBI Taxonomy" id="66376"/>
    <lineage>
        <taxon>Bacteria</taxon>
        <taxon>Bacillati</taxon>
        <taxon>Actinomycetota</taxon>
        <taxon>Actinomycetes</taxon>
        <taxon>Kitasatosporales</taxon>
        <taxon>Streptomycetaceae</taxon>
        <taxon>Streptomyces</taxon>
    </lineage>
</organism>
<feature type="signal peptide" evidence="2">
    <location>
        <begin position="1"/>
        <end position="18"/>
    </location>
</feature>
<keyword evidence="4" id="KW-1185">Reference proteome</keyword>
<keyword evidence="2" id="KW-0732">Signal</keyword>
<reference evidence="3" key="2">
    <citation type="submission" date="2020-09" db="EMBL/GenBank/DDBJ databases">
        <authorList>
            <person name="Sun Q."/>
            <person name="Ohkuma M."/>
        </authorList>
    </citation>
    <scope>NUCLEOTIDE SEQUENCE</scope>
    <source>
        <strain evidence="3">JCM 3302</strain>
    </source>
</reference>
<feature type="chain" id="PRO_5039168701" description="Lipoprotein" evidence="2">
    <location>
        <begin position="19"/>
        <end position="225"/>
    </location>
</feature>
<dbReference type="EMBL" id="BNBC01000012">
    <property type="protein sequence ID" value="GHE74416.1"/>
    <property type="molecule type" value="Genomic_DNA"/>
</dbReference>
<dbReference type="Proteomes" id="UP000641386">
    <property type="component" value="Unassembled WGS sequence"/>
</dbReference>
<feature type="compositionally biased region" description="Low complexity" evidence="1">
    <location>
        <begin position="34"/>
        <end position="71"/>
    </location>
</feature>
<dbReference type="RefSeq" id="WP_189900659.1">
    <property type="nucleotide sequence ID" value="NZ_BNBC01000012.1"/>
</dbReference>
<accession>A0A919DRE0</accession>